<keyword evidence="1" id="KW-0802">TPR repeat</keyword>
<dbReference type="SUPFAM" id="SSF52200">
    <property type="entry name" value="Toll/Interleukin receptor TIR domain"/>
    <property type="match status" value="1"/>
</dbReference>
<evidence type="ECO:0000259" key="2">
    <source>
        <dbReference type="PROSITE" id="PS50104"/>
    </source>
</evidence>
<gene>
    <name evidence="3" type="ORF">OMM_03862</name>
</gene>
<evidence type="ECO:0000313" key="4">
    <source>
        <dbReference type="Proteomes" id="UP000189670"/>
    </source>
</evidence>
<dbReference type="InterPro" id="IPR000157">
    <property type="entry name" value="TIR_dom"/>
</dbReference>
<name>A0A1V1P3X6_9BACT</name>
<dbReference type="PROSITE" id="PS50005">
    <property type="entry name" value="TPR"/>
    <property type="match status" value="1"/>
</dbReference>
<dbReference type="PROSITE" id="PS50104">
    <property type="entry name" value="TIR"/>
    <property type="match status" value="1"/>
</dbReference>
<feature type="repeat" description="TPR" evidence="1">
    <location>
        <begin position="388"/>
        <end position="421"/>
    </location>
</feature>
<dbReference type="EMBL" id="ATBP01000614">
    <property type="protein sequence ID" value="ETR69557.1"/>
    <property type="molecule type" value="Genomic_DNA"/>
</dbReference>
<proteinExistence type="predicted"/>
<dbReference type="Proteomes" id="UP000189670">
    <property type="component" value="Unassembled WGS sequence"/>
</dbReference>
<protein>
    <recommendedName>
        <fullName evidence="2">TIR domain-containing protein</fullName>
    </recommendedName>
</protein>
<feature type="domain" description="TIR" evidence="2">
    <location>
        <begin position="200"/>
        <end position="334"/>
    </location>
</feature>
<dbReference type="InterPro" id="IPR035897">
    <property type="entry name" value="Toll_tir_struct_dom_sf"/>
</dbReference>
<dbReference type="SMART" id="SM00028">
    <property type="entry name" value="TPR"/>
    <property type="match status" value="1"/>
</dbReference>
<dbReference type="Gene3D" id="3.40.50.10140">
    <property type="entry name" value="Toll/interleukin-1 receptor homology (TIR) domain"/>
    <property type="match status" value="1"/>
</dbReference>
<accession>A0A1V1P3X6</accession>
<evidence type="ECO:0000256" key="1">
    <source>
        <dbReference type="PROSITE-ProRule" id="PRU00339"/>
    </source>
</evidence>
<dbReference type="GO" id="GO:0007165">
    <property type="term" value="P:signal transduction"/>
    <property type="evidence" value="ECO:0007669"/>
    <property type="project" value="InterPro"/>
</dbReference>
<comment type="caution">
    <text evidence="3">The sequence shown here is derived from an EMBL/GenBank/DDBJ whole genome shotgun (WGS) entry which is preliminary data.</text>
</comment>
<dbReference type="Pfam" id="PF13676">
    <property type="entry name" value="TIR_2"/>
    <property type="match status" value="1"/>
</dbReference>
<evidence type="ECO:0000313" key="3">
    <source>
        <dbReference type="EMBL" id="ETR69557.1"/>
    </source>
</evidence>
<dbReference type="AlphaFoldDB" id="A0A1V1P3X6"/>
<organism evidence="3 4">
    <name type="scientific">Candidatus Magnetoglobus multicellularis str. Araruama</name>
    <dbReference type="NCBI Taxonomy" id="890399"/>
    <lineage>
        <taxon>Bacteria</taxon>
        <taxon>Pseudomonadati</taxon>
        <taxon>Thermodesulfobacteriota</taxon>
        <taxon>Desulfobacteria</taxon>
        <taxon>Desulfobacterales</taxon>
        <taxon>Desulfobacteraceae</taxon>
        <taxon>Candidatus Magnetoglobus</taxon>
    </lineage>
</organism>
<dbReference type="InterPro" id="IPR019734">
    <property type="entry name" value="TPR_rpt"/>
</dbReference>
<dbReference type="SMART" id="SM00255">
    <property type="entry name" value="TIR"/>
    <property type="match status" value="1"/>
</dbReference>
<reference evidence="4" key="1">
    <citation type="submission" date="2012-11" db="EMBL/GenBank/DDBJ databases">
        <authorList>
            <person name="Lucero-Rivera Y.E."/>
            <person name="Tovar-Ramirez D."/>
        </authorList>
    </citation>
    <scope>NUCLEOTIDE SEQUENCE [LARGE SCALE GENOMIC DNA]</scope>
    <source>
        <strain evidence="4">Araruama</strain>
    </source>
</reference>
<sequence>MSNIFSQDNNKENWEQLAFVLQERDKPTFIVIGFDSYATQKTIFKELKNEFSKYRFYELDLSSLNIVSLNQVFINRLPETILNSKPSEYIVNVFGLENSLFTVQNKNIVQSSLIAELNFEREILFQQFPFITIIWTDSYTVSKLKKEAKDLWDWISYYFEFKSEKEADNDTINITAGRDLVFGKDQAIANVKYSQDNKLQKTRIFISYARNDFEIAKKLYDDLKDYGFHPWLDKEALLIGQNWKLAVLKAIRESEYFLALISSKSVNQKGYILTEMKMALDILDELHSYNIFIIPVYLEPCNPPEHLQHIKGVNLYESYKEGFKKILKALNYPFATDKIRTADKNLKHSELNRNWQSERINRINMLNKRHDLIKLDDTSRERVIKEKINIQKLLGQEYMELEDYEKAEQSFRIALALCEQIDGLEYEKDEISFLLRQIHYQPIIQPNEIKI</sequence>